<proteinExistence type="predicted"/>
<keyword evidence="2 3" id="KW-0732">Signal</keyword>
<dbReference type="GO" id="GO:0005975">
    <property type="term" value="P:carbohydrate metabolic process"/>
    <property type="evidence" value="ECO:0007669"/>
    <property type="project" value="InterPro"/>
</dbReference>
<evidence type="ECO:0000256" key="2">
    <source>
        <dbReference type="ARBA" id="ARBA00022729"/>
    </source>
</evidence>
<dbReference type="InterPro" id="IPR051398">
    <property type="entry name" value="Polysacch_Deacetylase"/>
</dbReference>
<accession>A0A2X2VZF3</accession>
<gene>
    <name evidence="5" type="primary">icaB</name>
    <name evidence="5" type="ORF">NCTC13028_00937</name>
</gene>
<dbReference type="CDD" id="cd10918">
    <property type="entry name" value="CE4_NodB_like_5s_6s"/>
    <property type="match status" value="1"/>
</dbReference>
<dbReference type="EC" id="3.5.1.-" evidence="5"/>
<protein>
    <submittedName>
        <fullName evidence="5">Polysaccharide deacetylase</fullName>
        <ecNumber evidence="5">3.5.1.-</ecNumber>
    </submittedName>
</protein>
<comment type="subcellular location">
    <subcellularLocation>
        <location evidence="1">Secreted</location>
    </subcellularLocation>
</comment>
<dbReference type="PROSITE" id="PS51677">
    <property type="entry name" value="NODB"/>
    <property type="match status" value="1"/>
</dbReference>
<dbReference type="AlphaFoldDB" id="A0A2X2VZF3"/>
<evidence type="ECO:0000313" key="5">
    <source>
        <dbReference type="EMBL" id="SQB34048.1"/>
    </source>
</evidence>
<dbReference type="InterPro" id="IPR002509">
    <property type="entry name" value="NODB_dom"/>
</dbReference>
<dbReference type="PANTHER" id="PTHR34216">
    <property type="match status" value="1"/>
</dbReference>
<dbReference type="EMBL" id="UAWC01000005">
    <property type="protein sequence ID" value="SQB34048.1"/>
    <property type="molecule type" value="Genomic_DNA"/>
</dbReference>
<organism evidence="5 6">
    <name type="scientific">Clostridium cochlearium</name>
    <dbReference type="NCBI Taxonomy" id="1494"/>
    <lineage>
        <taxon>Bacteria</taxon>
        <taxon>Bacillati</taxon>
        <taxon>Bacillota</taxon>
        <taxon>Clostridia</taxon>
        <taxon>Eubacteriales</taxon>
        <taxon>Clostridiaceae</taxon>
        <taxon>Clostridium</taxon>
    </lineage>
</organism>
<dbReference type="InterPro" id="IPR011330">
    <property type="entry name" value="Glyco_hydro/deAcase_b/a-brl"/>
</dbReference>
<evidence type="ECO:0000256" key="3">
    <source>
        <dbReference type="SAM" id="SignalP"/>
    </source>
</evidence>
<dbReference type="SUPFAM" id="SSF88713">
    <property type="entry name" value="Glycoside hydrolase/deacetylase"/>
    <property type="match status" value="1"/>
</dbReference>
<evidence type="ECO:0000259" key="4">
    <source>
        <dbReference type="PROSITE" id="PS51677"/>
    </source>
</evidence>
<dbReference type="PANTHER" id="PTHR34216:SF3">
    <property type="entry name" value="POLY-BETA-1,6-N-ACETYL-D-GLUCOSAMINE N-DEACETYLASE"/>
    <property type="match status" value="1"/>
</dbReference>
<dbReference type="PROSITE" id="PS51257">
    <property type="entry name" value="PROKAR_LIPOPROTEIN"/>
    <property type="match status" value="1"/>
</dbReference>
<name>A0A2X2VZF3_CLOCO</name>
<sequence length="295" mass="34120">MNKKVLFIPIFSILLLIFTSCYSNNKNSDISNSQITNKENNETVDINVDNSSEDKQTILNPRTFSGANLKYNNEGVPVLMYHSIDYEENNELRIPKEVFKKQMEFLINEGYTTLTLDELFDFLDNNKPIPNKSIVITFDDGYMDNYINAYPILKELNIKATIFVITDLIDNNKNYLTSSQIKEMNNNGIDIQSHTSKHEDLPTLSYKEQLETLVKSKKFLENVLNKDIKYIAYPFGNWNNDTLKAVKDAGYSMAVSTTGTWSFKENGIYSLDRVYISSKFDLNEFKRRISTPNYK</sequence>
<dbReference type="Pfam" id="PF01522">
    <property type="entry name" value="Polysacc_deac_1"/>
    <property type="match status" value="1"/>
</dbReference>
<evidence type="ECO:0000313" key="6">
    <source>
        <dbReference type="Proteomes" id="UP000250223"/>
    </source>
</evidence>
<dbReference type="Proteomes" id="UP000250223">
    <property type="component" value="Unassembled WGS sequence"/>
</dbReference>
<evidence type="ECO:0000256" key="1">
    <source>
        <dbReference type="ARBA" id="ARBA00004613"/>
    </source>
</evidence>
<feature type="signal peptide" evidence="3">
    <location>
        <begin position="1"/>
        <end position="23"/>
    </location>
</feature>
<dbReference type="GO" id="GO:0005576">
    <property type="term" value="C:extracellular region"/>
    <property type="evidence" value="ECO:0007669"/>
    <property type="project" value="UniProtKB-SubCell"/>
</dbReference>
<dbReference type="Gene3D" id="3.20.20.370">
    <property type="entry name" value="Glycoside hydrolase/deacetylase"/>
    <property type="match status" value="1"/>
</dbReference>
<feature type="domain" description="NodB homology" evidence="4">
    <location>
        <begin position="132"/>
        <end position="295"/>
    </location>
</feature>
<keyword evidence="5" id="KW-0378">Hydrolase</keyword>
<dbReference type="GO" id="GO:0016810">
    <property type="term" value="F:hydrolase activity, acting on carbon-nitrogen (but not peptide) bonds"/>
    <property type="evidence" value="ECO:0007669"/>
    <property type="project" value="InterPro"/>
</dbReference>
<feature type="chain" id="PRO_5015840395" evidence="3">
    <location>
        <begin position="24"/>
        <end position="295"/>
    </location>
</feature>
<reference evidence="5 6" key="1">
    <citation type="submission" date="2018-06" db="EMBL/GenBank/DDBJ databases">
        <authorList>
            <consortium name="Pathogen Informatics"/>
            <person name="Doyle S."/>
        </authorList>
    </citation>
    <scope>NUCLEOTIDE SEQUENCE [LARGE SCALE GENOMIC DNA]</scope>
    <source>
        <strain evidence="5 6">NCTC13028</strain>
    </source>
</reference>